<protein>
    <submittedName>
        <fullName evidence="1">DUF4507 domain containing protein</fullName>
    </submittedName>
</protein>
<proteinExistence type="predicted"/>
<evidence type="ECO:0000313" key="2">
    <source>
        <dbReference type="Proteomes" id="UP000030665"/>
    </source>
</evidence>
<gene>
    <name evidence="1" type="ORF">TTRE_0000508101</name>
</gene>
<dbReference type="Proteomes" id="UP000030665">
    <property type="component" value="Unassembled WGS sequence"/>
</dbReference>
<dbReference type="PANTHER" id="PTHR14540">
    <property type="entry name" value="INTEGRATOR COMPLEX SUBUNIT 15"/>
    <property type="match status" value="1"/>
</dbReference>
<name>A0A077ZAG5_TRITR</name>
<evidence type="ECO:0000313" key="1">
    <source>
        <dbReference type="EMBL" id="CDW56799.1"/>
    </source>
</evidence>
<reference evidence="1" key="2">
    <citation type="submission" date="2014-03" db="EMBL/GenBank/DDBJ databases">
        <title>The whipworm genome and dual-species transcriptomics of an intimate host-pathogen interaction.</title>
        <authorList>
            <person name="Foth B.J."/>
            <person name="Tsai I.J."/>
            <person name="Reid A.J."/>
            <person name="Bancroft A.J."/>
            <person name="Nichol S."/>
            <person name="Tracey A."/>
            <person name="Holroyd N."/>
            <person name="Cotton J.A."/>
            <person name="Stanley E.J."/>
            <person name="Zarowiecki M."/>
            <person name="Liu J.Z."/>
            <person name="Huckvale T."/>
            <person name="Cooper P.J."/>
            <person name="Grencis R.K."/>
            <person name="Berriman M."/>
        </authorList>
    </citation>
    <scope>NUCLEOTIDE SEQUENCE [LARGE SCALE GENOMIC DNA]</scope>
</reference>
<dbReference type="AlphaFoldDB" id="A0A077ZAG5"/>
<dbReference type="InterPro" id="IPR027844">
    <property type="entry name" value="INTS15"/>
</dbReference>
<dbReference type="EMBL" id="HG806080">
    <property type="protein sequence ID" value="CDW56799.1"/>
    <property type="molecule type" value="Genomic_DNA"/>
</dbReference>
<accession>A0A077ZAG5</accession>
<organism evidence="1 2">
    <name type="scientific">Trichuris trichiura</name>
    <name type="common">Whipworm</name>
    <name type="synonym">Trichocephalus trichiurus</name>
    <dbReference type="NCBI Taxonomy" id="36087"/>
    <lineage>
        <taxon>Eukaryota</taxon>
        <taxon>Metazoa</taxon>
        <taxon>Ecdysozoa</taxon>
        <taxon>Nematoda</taxon>
        <taxon>Enoplea</taxon>
        <taxon>Dorylaimia</taxon>
        <taxon>Trichinellida</taxon>
        <taxon>Trichuridae</taxon>
        <taxon>Trichuris</taxon>
    </lineage>
</organism>
<dbReference type="STRING" id="36087.A0A077ZAG5"/>
<dbReference type="Pfam" id="PF14964">
    <property type="entry name" value="INTS15"/>
    <property type="match status" value="1"/>
</dbReference>
<keyword evidence="2" id="KW-1185">Reference proteome</keyword>
<sequence>MYEDISRLQKHQVVKHTISECLKIAEKLVRLRRIDIRMQRHVQGLLDECVFKLVKTKGCPIQRPSAIAELQVINELGTFFLDREAPDQRQRLFLFKIVFLGREDDAEVHECRLDFLARFVNVSIFLEWGPVLTDTALWLQEELLIKGQIGPIHAFCNKLAGGLFAGDLDDHCYEALLSLGDLCPSLAIILLLFLIDERDHFVMPRIALLESVAEWLTEQPKALFILLRDAGSSKSAFAVTVFDLVSQCMDKLACLCVTYAIRAEGDVSESMALTMSKIRLALLKILQTMSKVSSSELKSCCLSGRYAGEMLLQVADYKRRRESFDAKLNGALDAFGQIMVTALIGNAFAGSKHDFNMSVCYQLTYGHPLLNYFFSVLS</sequence>
<dbReference type="PANTHER" id="PTHR14540:SF2">
    <property type="entry name" value="INTEGRATOR COMPLEX SUBUNIT 15"/>
    <property type="match status" value="1"/>
</dbReference>
<dbReference type="OrthoDB" id="5861309at2759"/>
<reference evidence="1" key="1">
    <citation type="submission" date="2014-01" db="EMBL/GenBank/DDBJ databases">
        <authorList>
            <person name="Aslett M."/>
        </authorList>
    </citation>
    <scope>NUCLEOTIDE SEQUENCE</scope>
</reference>